<dbReference type="Gene3D" id="2.60.450.10">
    <property type="entry name" value="Lipopolysaccharide (LPS) transport protein A like domain"/>
    <property type="match status" value="1"/>
</dbReference>
<reference evidence="1" key="1">
    <citation type="submission" date="2024-05" db="EMBL/GenBank/DDBJ databases">
        <title>Draft Genome Sequences of Flagellimonas sp. MMG031 and Marinobacter sp. MMG032 Isolated from the dinoflagellate Symbiodinium pilosum.</title>
        <authorList>
            <person name="Shikuma N.J."/>
            <person name="Farrell M.V."/>
        </authorList>
    </citation>
    <scope>NUCLEOTIDE SEQUENCE</scope>
    <source>
        <strain evidence="1">MMG031</strain>
    </source>
</reference>
<dbReference type="InterPro" id="IPR010664">
    <property type="entry name" value="LipoPS_assembly_LptC-rel"/>
</dbReference>
<proteinExistence type="predicted"/>
<dbReference type="Pfam" id="PF06835">
    <property type="entry name" value="LptC"/>
    <property type="match status" value="1"/>
</dbReference>
<dbReference type="GO" id="GO:0015221">
    <property type="term" value="F:lipopolysaccharide transmembrane transporter activity"/>
    <property type="evidence" value="ECO:0007669"/>
    <property type="project" value="InterPro"/>
</dbReference>
<protein>
    <submittedName>
        <fullName evidence="1">LPS export ABC transporter periplasmic protein LptC</fullName>
    </submittedName>
</protein>
<evidence type="ECO:0000313" key="1">
    <source>
        <dbReference type="EMBL" id="XBQ23446.1"/>
    </source>
</evidence>
<dbReference type="InterPro" id="IPR026265">
    <property type="entry name" value="LptC"/>
</dbReference>
<dbReference type="GO" id="GO:0005886">
    <property type="term" value="C:plasma membrane"/>
    <property type="evidence" value="ECO:0007669"/>
    <property type="project" value="InterPro"/>
</dbReference>
<name>A0AAU7MYZ2_9FLAO</name>
<dbReference type="RefSeq" id="WP_349351992.1">
    <property type="nucleotide sequence ID" value="NZ_CP157804.1"/>
</dbReference>
<dbReference type="PROSITE" id="PS51257">
    <property type="entry name" value="PROKAR_LIPOPROTEIN"/>
    <property type="match status" value="1"/>
</dbReference>
<sequence length="203" mass="23442">MKRTSQHILKSFATVFTVAILFMSCGDDYERVGEEAVKPLFPQGVAQNFTLTYTETVEAMSTQDSAKSRVIAVLTSPLSEDFDNQRFKFRTFPEGLRVDFFNEKNQKSVIIADYGIVYSQTNLIDLRGNVVLESHDGKKLETDQLYFDRKNNWIFTEASFTYTNPEDRTVMDGEGMDFNKDFTFFKAHKTYGMMTIKEEEQDD</sequence>
<gene>
    <name evidence="1" type="primary">lptC</name>
    <name evidence="1" type="ORF">ABNE31_00695</name>
</gene>
<accession>A0AAU7MYZ2</accession>
<dbReference type="KEGG" id="fld:ABNE31_00695"/>
<organism evidence="1">
    <name type="scientific">Flagellimonas sp. MMG031</name>
    <dbReference type="NCBI Taxonomy" id="3158549"/>
    <lineage>
        <taxon>Bacteria</taxon>
        <taxon>Pseudomonadati</taxon>
        <taxon>Bacteroidota</taxon>
        <taxon>Flavobacteriia</taxon>
        <taxon>Flavobacteriales</taxon>
        <taxon>Flavobacteriaceae</taxon>
        <taxon>Flagellimonas</taxon>
    </lineage>
</organism>
<dbReference type="EMBL" id="CP157804">
    <property type="protein sequence ID" value="XBQ23446.1"/>
    <property type="molecule type" value="Genomic_DNA"/>
</dbReference>
<dbReference type="NCBIfam" id="TIGR04409">
    <property type="entry name" value="LptC_YrbK"/>
    <property type="match status" value="1"/>
</dbReference>
<dbReference type="AlphaFoldDB" id="A0AAU7MYZ2"/>